<proteinExistence type="predicted"/>
<dbReference type="EMBL" id="MWPH01000002">
    <property type="protein sequence ID" value="OVE84842.1"/>
    <property type="molecule type" value="Genomic_DNA"/>
</dbReference>
<dbReference type="Gene3D" id="3.30.110.170">
    <property type="entry name" value="Protein of unknown function (DUF541), domain 1"/>
    <property type="match status" value="1"/>
</dbReference>
<accession>A0A202E9B5</accession>
<sequence length="252" mass="26501">MDRRQFLAAAGVGVAATTAGCTGNVLSTDDEPGSGAETGSVTDREITVSAEGDVETDPDEAELSIGVESRGDSSQAATDELAADAEQLRDALEDLEIPEDNVEEGQYRVTPVHNRDDDVEEFRGVRSFDVTLEDTNRVGEVIDAAVEAGADNIGRVNFTLAEETRDDLRTDAIDAALERADNEAEHVATNRGVELTGTNSVTTSDVRVHSVRYDAGQDMLAADDAAATGTEIDADPVSVTASVSVSYGFTDA</sequence>
<evidence type="ECO:0000313" key="2">
    <source>
        <dbReference type="EMBL" id="OVE84842.1"/>
    </source>
</evidence>
<evidence type="ECO:0000256" key="1">
    <source>
        <dbReference type="SAM" id="MobiDB-lite"/>
    </source>
</evidence>
<dbReference type="OrthoDB" id="12132at2157"/>
<name>A0A202E9B5_9EURY</name>
<feature type="region of interest" description="Disordered" evidence="1">
    <location>
        <begin position="21"/>
        <end position="60"/>
    </location>
</feature>
<organism evidence="2 3">
    <name type="scientific">Natronolimnobius baerhuensis</name>
    <dbReference type="NCBI Taxonomy" id="253108"/>
    <lineage>
        <taxon>Archaea</taxon>
        <taxon>Methanobacteriati</taxon>
        <taxon>Methanobacteriota</taxon>
        <taxon>Stenosarchaea group</taxon>
        <taxon>Halobacteria</taxon>
        <taxon>Halobacteriales</taxon>
        <taxon>Natrialbaceae</taxon>
        <taxon>Natronolimnobius</taxon>
    </lineage>
</organism>
<dbReference type="AlphaFoldDB" id="A0A202E9B5"/>
<dbReference type="PANTHER" id="PTHR34387">
    <property type="entry name" value="SLR1258 PROTEIN"/>
    <property type="match status" value="1"/>
</dbReference>
<dbReference type="RefSeq" id="WP_054862546.1">
    <property type="nucleotide sequence ID" value="NZ_MWPH01000002.1"/>
</dbReference>
<reference evidence="2 3" key="1">
    <citation type="submission" date="2017-02" db="EMBL/GenBank/DDBJ databases">
        <title>Natronthermophilus aegyptiacus gen. nov.,sp. nov., an aerobic, extremely halophilic alkalithermophilic archaeon isolated from the athalassohaline Wadi An Natrun, Egypt.</title>
        <authorList>
            <person name="Zhao B."/>
        </authorList>
    </citation>
    <scope>NUCLEOTIDE SEQUENCE [LARGE SCALE GENOMIC DNA]</scope>
    <source>
        <strain evidence="2 3">CGMCC 1.3597</strain>
    </source>
</reference>
<protein>
    <submittedName>
        <fullName evidence="2">SIMPL domain-containing protein</fullName>
    </submittedName>
</protein>
<dbReference type="GO" id="GO:0006974">
    <property type="term" value="P:DNA damage response"/>
    <property type="evidence" value="ECO:0007669"/>
    <property type="project" value="TreeGrafter"/>
</dbReference>
<dbReference type="Pfam" id="PF04402">
    <property type="entry name" value="SIMPL"/>
    <property type="match status" value="1"/>
</dbReference>
<dbReference type="InterPro" id="IPR007497">
    <property type="entry name" value="SIMPL/DUF541"/>
</dbReference>
<dbReference type="PANTHER" id="PTHR34387:SF2">
    <property type="entry name" value="SLR1258 PROTEIN"/>
    <property type="match status" value="1"/>
</dbReference>
<evidence type="ECO:0000313" key="3">
    <source>
        <dbReference type="Proteomes" id="UP000196084"/>
    </source>
</evidence>
<dbReference type="InterPro" id="IPR052022">
    <property type="entry name" value="26kDa_periplasmic_antigen"/>
</dbReference>
<dbReference type="PROSITE" id="PS51257">
    <property type="entry name" value="PROKAR_LIPOPROTEIN"/>
    <property type="match status" value="1"/>
</dbReference>
<dbReference type="Proteomes" id="UP000196084">
    <property type="component" value="Unassembled WGS sequence"/>
</dbReference>
<keyword evidence="3" id="KW-1185">Reference proteome</keyword>
<comment type="caution">
    <text evidence="2">The sequence shown here is derived from an EMBL/GenBank/DDBJ whole genome shotgun (WGS) entry which is preliminary data.</text>
</comment>
<dbReference type="Gene3D" id="3.30.70.2970">
    <property type="entry name" value="Protein of unknown function (DUF541), domain 2"/>
    <property type="match status" value="1"/>
</dbReference>
<gene>
    <name evidence="2" type="ORF">B2G88_10730</name>
</gene>